<reference evidence="1 2" key="1">
    <citation type="submission" date="2024-09" db="EMBL/GenBank/DDBJ databases">
        <title>Chromosome-scale assembly of Riccia sorocarpa.</title>
        <authorList>
            <person name="Paukszto L."/>
        </authorList>
    </citation>
    <scope>NUCLEOTIDE SEQUENCE [LARGE SCALE GENOMIC DNA]</scope>
    <source>
        <strain evidence="1">LP-2024</strain>
        <tissue evidence="1">Aerial parts of the thallus</tissue>
    </source>
</reference>
<evidence type="ECO:0000313" key="1">
    <source>
        <dbReference type="EMBL" id="KAL3695847.1"/>
    </source>
</evidence>
<sequence>MNPAGKFIAAGLMADTYAWSTTQQASEFRRIKQNLRLAPLTYEDPLIIDEGWMKVLKYTNLLGPYCVTYSIFAYQDLCSWSRVEHKDLAGYKPDRYLSSKLVTSDKKGELYQETGYWRKDNLTGHNNADAWNQWAFQVDPAYALERRAARDKAGKTLLPQPLILQLCLREEIGAEMNPQEIEEERRRVTASSLMRRPAQGITIRPTAQRALTAAVPVVGNVEQPLELGLSDEEEDTGTTGF</sequence>
<evidence type="ECO:0000313" key="2">
    <source>
        <dbReference type="Proteomes" id="UP001633002"/>
    </source>
</evidence>
<keyword evidence="2" id="KW-1185">Reference proteome</keyword>
<dbReference type="AlphaFoldDB" id="A0ABD3I047"/>
<accession>A0ABD3I047</accession>
<proteinExistence type="predicted"/>
<dbReference type="Proteomes" id="UP001633002">
    <property type="component" value="Unassembled WGS sequence"/>
</dbReference>
<protein>
    <submittedName>
        <fullName evidence="1">Uncharacterized protein</fullName>
    </submittedName>
</protein>
<comment type="caution">
    <text evidence="1">The sequence shown here is derived from an EMBL/GenBank/DDBJ whole genome shotgun (WGS) entry which is preliminary data.</text>
</comment>
<dbReference type="EMBL" id="JBJQOH010000002">
    <property type="protein sequence ID" value="KAL3695847.1"/>
    <property type="molecule type" value="Genomic_DNA"/>
</dbReference>
<gene>
    <name evidence="1" type="ORF">R1sor_009923</name>
</gene>
<organism evidence="1 2">
    <name type="scientific">Riccia sorocarpa</name>
    <dbReference type="NCBI Taxonomy" id="122646"/>
    <lineage>
        <taxon>Eukaryota</taxon>
        <taxon>Viridiplantae</taxon>
        <taxon>Streptophyta</taxon>
        <taxon>Embryophyta</taxon>
        <taxon>Marchantiophyta</taxon>
        <taxon>Marchantiopsida</taxon>
        <taxon>Marchantiidae</taxon>
        <taxon>Marchantiales</taxon>
        <taxon>Ricciaceae</taxon>
        <taxon>Riccia</taxon>
    </lineage>
</organism>
<name>A0ABD3I047_9MARC</name>